<evidence type="ECO:0000313" key="2">
    <source>
        <dbReference type="Proteomes" id="UP000546213"/>
    </source>
</evidence>
<sequence>MVASQILDSSDKPLQGRNYAITGGVSGIGPGIAKLLSQRGAEVCIADVDTQAIEVANEYSIARRSPFSITKVGVSKC</sequence>
<dbReference type="Gene3D" id="3.40.50.720">
    <property type="entry name" value="NAD(P)-binding Rossmann-like Domain"/>
    <property type="match status" value="1"/>
</dbReference>
<gene>
    <name evidence="1" type="ORF">FPCIR_1031</name>
</gene>
<evidence type="ECO:0000313" key="1">
    <source>
        <dbReference type="EMBL" id="KAF5603970.1"/>
    </source>
</evidence>
<dbReference type="InterPro" id="IPR036291">
    <property type="entry name" value="NAD(P)-bd_dom_sf"/>
</dbReference>
<reference evidence="1 2" key="1">
    <citation type="submission" date="2020-05" db="EMBL/GenBank/DDBJ databases">
        <title>Identification and distribution of gene clusters putatively required for synthesis of sphingolipid metabolism inhibitors in phylogenetically diverse species of the filamentous fungus Fusarium.</title>
        <authorList>
            <person name="Kim H.-S."/>
            <person name="Busman M."/>
            <person name="Brown D.W."/>
            <person name="Divon H."/>
            <person name="Uhlig S."/>
            <person name="Proctor R.H."/>
        </authorList>
    </citation>
    <scope>NUCLEOTIDE SEQUENCE [LARGE SCALE GENOMIC DNA]</scope>
    <source>
        <strain evidence="1 2">NRRL 36939</strain>
    </source>
</reference>
<organism evidence="1 2">
    <name type="scientific">Fusarium pseudocircinatum</name>
    <dbReference type="NCBI Taxonomy" id="56676"/>
    <lineage>
        <taxon>Eukaryota</taxon>
        <taxon>Fungi</taxon>
        <taxon>Dikarya</taxon>
        <taxon>Ascomycota</taxon>
        <taxon>Pezizomycotina</taxon>
        <taxon>Sordariomycetes</taxon>
        <taxon>Hypocreomycetidae</taxon>
        <taxon>Hypocreales</taxon>
        <taxon>Nectriaceae</taxon>
        <taxon>Fusarium</taxon>
        <taxon>Fusarium fujikuroi species complex</taxon>
    </lineage>
</organism>
<dbReference type="EMBL" id="JAAOAS010000021">
    <property type="protein sequence ID" value="KAF5603970.1"/>
    <property type="molecule type" value="Genomic_DNA"/>
</dbReference>
<dbReference type="AlphaFoldDB" id="A0A8H5PUW3"/>
<comment type="caution">
    <text evidence="1">The sequence shown here is derived from an EMBL/GenBank/DDBJ whole genome shotgun (WGS) entry which is preliminary data.</text>
</comment>
<dbReference type="OrthoDB" id="1669814at2759"/>
<name>A0A8H5PUW3_9HYPO</name>
<dbReference type="Proteomes" id="UP000546213">
    <property type="component" value="Unassembled WGS sequence"/>
</dbReference>
<proteinExistence type="predicted"/>
<accession>A0A8H5PUW3</accession>
<protein>
    <submittedName>
        <fullName evidence="1">Short-chain dehydrogenase</fullName>
    </submittedName>
</protein>
<keyword evidence="2" id="KW-1185">Reference proteome</keyword>
<dbReference type="SUPFAM" id="SSF51735">
    <property type="entry name" value="NAD(P)-binding Rossmann-fold domains"/>
    <property type="match status" value="1"/>
</dbReference>